<feature type="transmembrane region" description="Helical" evidence="1">
    <location>
        <begin position="279"/>
        <end position="299"/>
    </location>
</feature>
<keyword evidence="1" id="KW-0812">Transmembrane</keyword>
<feature type="transmembrane region" description="Helical" evidence="1">
    <location>
        <begin position="105"/>
        <end position="124"/>
    </location>
</feature>
<feature type="transmembrane region" description="Helical" evidence="1">
    <location>
        <begin position="52"/>
        <end position="71"/>
    </location>
</feature>
<dbReference type="OrthoDB" id="4966979at2"/>
<proteinExistence type="predicted"/>
<feature type="transmembrane region" description="Helical" evidence="1">
    <location>
        <begin position="12"/>
        <end position="32"/>
    </location>
</feature>
<dbReference type="InterPro" id="IPR012429">
    <property type="entry name" value="HGSNAT_cat"/>
</dbReference>
<evidence type="ECO:0000259" key="2">
    <source>
        <dbReference type="Pfam" id="PF07786"/>
    </source>
</evidence>
<sequence>MTQHPSLRYSGRIAAFDIARGLAVLGMIAAHIGPEREGIMGWLMAVPDGRSSILFAMLAGVSLAIITGRNVPYTGVEFLQAKIRIFTRAALLLVISGVLALMNDIVALILAYYAVWFILAIPFLRWRPSRLFIAAGLSWVIGPLIAIYLPVFFQKAGMDTMGDASDFILDTMLTGTYVGVIYMGFVLAGLGIGRLDITRRSVPMTLTPIGLSLAIVGYGTAFLLSDSTEESWKYIDDGGYTGAWTDGWQTDGMGPDWYPDVTFPPVTDYLHAEPHSGTILEAIGSGGTAIAIIGILLLGGPFLGTLLYPIGAVGAMSLTAYSTHIVAVWAIPALVFPESMAPLLWHLLTTMIVCSLWKFFIGRGPLEWLLYRVSQKAARIIPEPSGNPQLSPPRL</sequence>
<accession>A0A3Q9G7M5</accession>
<feature type="transmembrane region" description="Helical" evidence="1">
    <location>
        <begin position="343"/>
        <end position="361"/>
    </location>
</feature>
<dbReference type="Proteomes" id="UP000280344">
    <property type="component" value="Chromosome"/>
</dbReference>
<name>A0A3Q9G7M5_9ACTO</name>
<feature type="transmembrane region" description="Helical" evidence="1">
    <location>
        <begin position="205"/>
        <end position="224"/>
    </location>
</feature>
<evidence type="ECO:0000256" key="1">
    <source>
        <dbReference type="SAM" id="Phobius"/>
    </source>
</evidence>
<dbReference type="KEGG" id="flh:EJ997_09285"/>
<feature type="transmembrane region" description="Helical" evidence="1">
    <location>
        <begin position="306"/>
        <end position="331"/>
    </location>
</feature>
<feature type="domain" description="Heparan-alpha-glucosaminide N-acetyltransferase catalytic" evidence="2">
    <location>
        <begin position="12"/>
        <end position="199"/>
    </location>
</feature>
<dbReference type="EMBL" id="CP034593">
    <property type="protein sequence ID" value="AZQ77499.1"/>
    <property type="molecule type" value="Genomic_DNA"/>
</dbReference>
<gene>
    <name evidence="3" type="ORF">EJ997_09285</name>
</gene>
<protein>
    <submittedName>
        <fullName evidence="3">DUF1624 domain-containing protein</fullName>
    </submittedName>
</protein>
<organism evidence="3 4">
    <name type="scientific">Flaviflexus ciconiae</name>
    <dbReference type="NCBI Taxonomy" id="2496867"/>
    <lineage>
        <taxon>Bacteria</taxon>
        <taxon>Bacillati</taxon>
        <taxon>Actinomycetota</taxon>
        <taxon>Actinomycetes</taxon>
        <taxon>Actinomycetales</taxon>
        <taxon>Actinomycetaceae</taxon>
        <taxon>Flaviflexus</taxon>
    </lineage>
</organism>
<reference evidence="3 4" key="1">
    <citation type="submission" date="2018-12" db="EMBL/GenBank/DDBJ databases">
        <title>Complete genome sequence of Flaviflexus sp. H23T48.</title>
        <authorList>
            <person name="Bae J.-W."/>
            <person name="Lee J.-Y."/>
        </authorList>
    </citation>
    <scope>NUCLEOTIDE SEQUENCE [LARGE SCALE GENOMIC DNA]</scope>
    <source>
        <strain evidence="3 4">H23T48</strain>
    </source>
</reference>
<dbReference type="Pfam" id="PF07786">
    <property type="entry name" value="HGSNAT_cat"/>
    <property type="match status" value="1"/>
</dbReference>
<feature type="transmembrane region" description="Helical" evidence="1">
    <location>
        <begin position="131"/>
        <end position="153"/>
    </location>
</feature>
<dbReference type="AlphaFoldDB" id="A0A3Q9G7M5"/>
<evidence type="ECO:0000313" key="3">
    <source>
        <dbReference type="EMBL" id="AZQ77499.1"/>
    </source>
</evidence>
<feature type="transmembrane region" description="Helical" evidence="1">
    <location>
        <begin position="173"/>
        <end position="193"/>
    </location>
</feature>
<keyword evidence="1" id="KW-1133">Transmembrane helix</keyword>
<evidence type="ECO:0000313" key="4">
    <source>
        <dbReference type="Proteomes" id="UP000280344"/>
    </source>
</evidence>
<keyword evidence="4" id="KW-1185">Reference proteome</keyword>
<keyword evidence="1" id="KW-0472">Membrane</keyword>
<feature type="transmembrane region" description="Helical" evidence="1">
    <location>
        <begin position="83"/>
        <end position="99"/>
    </location>
</feature>
<dbReference type="RefSeq" id="WP_126704302.1">
    <property type="nucleotide sequence ID" value="NZ_CP034593.1"/>
</dbReference>